<name>A0ABZ2LSR1_9BACT</name>
<dbReference type="Proteomes" id="UP001370348">
    <property type="component" value="Chromosome"/>
</dbReference>
<dbReference type="RefSeq" id="WP_394823539.1">
    <property type="nucleotide sequence ID" value="NZ_CP089984.1"/>
</dbReference>
<evidence type="ECO:0000313" key="1">
    <source>
        <dbReference type="EMBL" id="WXB13923.1"/>
    </source>
</evidence>
<evidence type="ECO:0000313" key="2">
    <source>
        <dbReference type="Proteomes" id="UP001370348"/>
    </source>
</evidence>
<keyword evidence="2" id="KW-1185">Reference proteome</keyword>
<gene>
    <name evidence="1" type="ORF">LZC94_39605</name>
</gene>
<accession>A0ABZ2LSR1</accession>
<reference evidence="1 2" key="1">
    <citation type="submission" date="2021-12" db="EMBL/GenBank/DDBJ databases">
        <title>Discovery of the Pendulisporaceae a myxobacterial family with distinct sporulation behavior and unique specialized metabolism.</title>
        <authorList>
            <person name="Garcia R."/>
            <person name="Popoff A."/>
            <person name="Bader C.D."/>
            <person name="Loehr J."/>
            <person name="Walesch S."/>
            <person name="Walt C."/>
            <person name="Boldt J."/>
            <person name="Bunk B."/>
            <person name="Haeckl F.J.F.P.J."/>
            <person name="Gunesch A.P."/>
            <person name="Birkelbach J."/>
            <person name="Nuebel U."/>
            <person name="Pietschmann T."/>
            <person name="Bach T."/>
            <person name="Mueller R."/>
        </authorList>
    </citation>
    <scope>NUCLEOTIDE SEQUENCE [LARGE SCALE GENOMIC DNA]</scope>
    <source>
        <strain evidence="1 2">MSr11954</strain>
    </source>
</reference>
<sequence>MDLSANSPERDRAALAALPTLRKLAREPGTVALTSLDLDGATLGEAIPMRMVRLDTLRGYRAGDSPQGLLVDMGTFFYPVIAGGEVRTGMVVRRRKGKWVPSVFGQANLAKAAHDTRNQLAKSRSAKSVVLAEIPALQQLRFLAHEENGELLLTPVEDLSPTLSNAPSLQANLAPGKPESAADVFAQLVPLAERTPDSIP</sequence>
<protein>
    <submittedName>
        <fullName evidence="1">Uncharacterized protein</fullName>
    </submittedName>
</protein>
<dbReference type="EMBL" id="CP089984">
    <property type="protein sequence ID" value="WXB13923.1"/>
    <property type="molecule type" value="Genomic_DNA"/>
</dbReference>
<organism evidence="1 2">
    <name type="scientific">Pendulispora albinea</name>
    <dbReference type="NCBI Taxonomy" id="2741071"/>
    <lineage>
        <taxon>Bacteria</taxon>
        <taxon>Pseudomonadati</taxon>
        <taxon>Myxococcota</taxon>
        <taxon>Myxococcia</taxon>
        <taxon>Myxococcales</taxon>
        <taxon>Sorangiineae</taxon>
        <taxon>Pendulisporaceae</taxon>
        <taxon>Pendulispora</taxon>
    </lineage>
</organism>
<proteinExistence type="predicted"/>